<gene>
    <name evidence="6" type="ORF">AB5J50_29160</name>
</gene>
<dbReference type="PANTHER" id="PTHR43585">
    <property type="entry name" value="FUMIPYRROLE BIOSYNTHESIS PROTEIN C"/>
    <property type="match status" value="1"/>
</dbReference>
<dbReference type="SUPFAM" id="SSF56059">
    <property type="entry name" value="Glutathione synthetase ATP-binding domain-like"/>
    <property type="match status" value="1"/>
</dbReference>
<feature type="domain" description="ATP-grasp" evidence="5">
    <location>
        <begin position="127"/>
        <end position="326"/>
    </location>
</feature>
<organism evidence="6">
    <name type="scientific">Streptomyces sp. R35</name>
    <dbReference type="NCBI Taxonomy" id="3238630"/>
    <lineage>
        <taxon>Bacteria</taxon>
        <taxon>Bacillati</taxon>
        <taxon>Actinomycetota</taxon>
        <taxon>Actinomycetes</taxon>
        <taxon>Kitasatosporales</taxon>
        <taxon>Streptomycetaceae</taxon>
        <taxon>Streptomyces</taxon>
    </lineage>
</organism>
<evidence type="ECO:0000313" key="6">
    <source>
        <dbReference type="EMBL" id="XDQ64564.1"/>
    </source>
</evidence>
<dbReference type="EMBL" id="CP163440">
    <property type="protein sequence ID" value="XDQ64564.1"/>
    <property type="molecule type" value="Genomic_DNA"/>
</dbReference>
<dbReference type="Gene3D" id="3.30.470.20">
    <property type="entry name" value="ATP-grasp fold, B domain"/>
    <property type="match status" value="1"/>
</dbReference>
<dbReference type="Pfam" id="PF18130">
    <property type="entry name" value="ATPgrasp_N"/>
    <property type="match status" value="1"/>
</dbReference>
<evidence type="ECO:0000256" key="1">
    <source>
        <dbReference type="ARBA" id="ARBA00022598"/>
    </source>
</evidence>
<dbReference type="GO" id="GO:0046872">
    <property type="term" value="F:metal ion binding"/>
    <property type="evidence" value="ECO:0007669"/>
    <property type="project" value="InterPro"/>
</dbReference>
<evidence type="ECO:0000259" key="5">
    <source>
        <dbReference type="PROSITE" id="PS50975"/>
    </source>
</evidence>
<evidence type="ECO:0000256" key="3">
    <source>
        <dbReference type="ARBA" id="ARBA00022840"/>
    </source>
</evidence>
<evidence type="ECO:0000256" key="2">
    <source>
        <dbReference type="ARBA" id="ARBA00022741"/>
    </source>
</evidence>
<dbReference type="Pfam" id="PF18603">
    <property type="entry name" value="LAL_C2"/>
    <property type="match status" value="1"/>
</dbReference>
<dbReference type="RefSeq" id="WP_369261179.1">
    <property type="nucleotide sequence ID" value="NZ_CP163440.1"/>
</dbReference>
<dbReference type="Gene3D" id="3.40.50.20">
    <property type="match status" value="1"/>
</dbReference>
<dbReference type="SMART" id="SM01209">
    <property type="entry name" value="GARS_A"/>
    <property type="match status" value="1"/>
</dbReference>
<dbReference type="Pfam" id="PF13535">
    <property type="entry name" value="ATP-grasp_4"/>
    <property type="match status" value="1"/>
</dbReference>
<keyword evidence="1" id="KW-0436">Ligase</keyword>
<reference evidence="6" key="1">
    <citation type="submission" date="2024-07" db="EMBL/GenBank/DDBJ databases">
        <authorList>
            <person name="Yu S.T."/>
        </authorList>
    </citation>
    <scope>NUCLEOTIDE SEQUENCE</scope>
    <source>
        <strain evidence="6">R35</strain>
    </source>
</reference>
<protein>
    <submittedName>
        <fullName evidence="6">ATP-grasp domain-containing protein</fullName>
    </submittedName>
</protein>
<dbReference type="PROSITE" id="PS50975">
    <property type="entry name" value="ATP_GRASP"/>
    <property type="match status" value="1"/>
</dbReference>
<name>A0AB39SGT3_9ACTN</name>
<dbReference type="InterPro" id="IPR041472">
    <property type="entry name" value="BL00235/CARNS1_N"/>
</dbReference>
<dbReference type="GO" id="GO:0016874">
    <property type="term" value="F:ligase activity"/>
    <property type="evidence" value="ECO:0007669"/>
    <property type="project" value="UniProtKB-KW"/>
</dbReference>
<proteinExistence type="predicted"/>
<evidence type="ECO:0000256" key="4">
    <source>
        <dbReference type="PROSITE-ProRule" id="PRU00409"/>
    </source>
</evidence>
<accession>A0AB39SGT3</accession>
<keyword evidence="3 4" id="KW-0067">ATP-binding</keyword>
<dbReference type="AlphaFoldDB" id="A0AB39SGT3"/>
<sequence>MTSATPTPVIAVIESQLSDFGLTPLRAAHELGYRAVLVSNDPDRYRAVSTADEVYAKYIDGILTADTNSAEAVIEALTPFHTEGVLRGVMTVTDYNIPIVARIAAHFGLPGMDVDAAAACRDKLVQREMMRAAGVAVPRFTQAVTQEDALAAAEEFGLPVVVKPMTESASIGVSLCRTPEEVAAAHHAIASVPLNFRGQPRRPGALVEEYLIGYELSAEIVHDGTEHRVIGLTDKALGPHPYFAELGEIFPSVLSEPVRTACADLVISALRAVGHDFGAAHVEVKVTQDGPYIVEINGRMAGAEIPRLILESTGIHMQREVTLLHAGRPADLTPTQDRAAVSRYLTASTAGVLAGVEGADLARRVPGVVAVVLHPKNGKPVKPAQSNLDYLGTVVATADTAGDALRCADAAVGQLTPVVVAEAEGIA</sequence>
<keyword evidence="2 4" id="KW-0547">Nucleotide-binding</keyword>
<dbReference type="GO" id="GO:0005524">
    <property type="term" value="F:ATP binding"/>
    <property type="evidence" value="ECO:0007669"/>
    <property type="project" value="UniProtKB-UniRule"/>
</dbReference>
<dbReference type="PANTHER" id="PTHR43585:SF2">
    <property type="entry name" value="ATP-GRASP ENZYME FSQD"/>
    <property type="match status" value="1"/>
</dbReference>
<dbReference type="InterPro" id="IPR040570">
    <property type="entry name" value="LAL_C2"/>
</dbReference>
<dbReference type="InterPro" id="IPR011761">
    <property type="entry name" value="ATP-grasp"/>
</dbReference>
<dbReference type="InterPro" id="IPR052032">
    <property type="entry name" value="ATP-dep_AA_Ligase"/>
</dbReference>